<dbReference type="RefSeq" id="WP_000892645.1">
    <property type="nucleotide sequence ID" value="NZ_AKNW01000007.1"/>
</dbReference>
<feature type="transmembrane region" description="Helical" evidence="6">
    <location>
        <begin position="418"/>
        <end position="436"/>
    </location>
</feature>
<dbReference type="Pfam" id="PF03553">
    <property type="entry name" value="Na_H_antiporter"/>
    <property type="match status" value="1"/>
</dbReference>
<dbReference type="GO" id="GO:0005886">
    <property type="term" value="C:plasma membrane"/>
    <property type="evidence" value="ECO:0007669"/>
    <property type="project" value="UniProtKB-SubCell"/>
</dbReference>
<feature type="transmembrane region" description="Helical" evidence="6">
    <location>
        <begin position="7"/>
        <end position="25"/>
    </location>
</feature>
<dbReference type="Proteomes" id="UP000003026">
    <property type="component" value="Unassembled WGS sequence"/>
</dbReference>
<dbReference type="PANTHER" id="PTHR37821">
    <property type="entry name" value="AMINO ACID TRANSPORTER YUIF-RELATED"/>
    <property type="match status" value="1"/>
</dbReference>
<dbReference type="Pfam" id="PF13726">
    <property type="entry name" value="Na_H_antiport_2"/>
    <property type="match status" value="1"/>
</dbReference>
<organism evidence="9 10">
    <name type="scientific">Helicobacter pylori NQ4044</name>
    <dbReference type="NCBI Taxonomy" id="992028"/>
    <lineage>
        <taxon>Bacteria</taxon>
        <taxon>Pseudomonadati</taxon>
        <taxon>Campylobacterota</taxon>
        <taxon>Epsilonproteobacteria</taxon>
        <taxon>Campylobacterales</taxon>
        <taxon>Helicobacteraceae</taxon>
        <taxon>Helicobacter</taxon>
    </lineage>
</organism>
<sequence>MLENSSVWSNPAFVAIICMCVLSLLRLNVMLSMISATLIAGLMGGLGITESFNVMIDGMKGNLNIALSYILLGALAVAIAKSNLIKVALNKLIGLMNYKRSTFCFLIAFIACFSQNLVPVHIAFIPILIPPLLHLMNRLELDRRAVACALTFGLQAPYLVLPVGFGLIFQTTILEQLKANGVSTTIAQITGVMWIAGLAMVVGLLLAVLTLYKKPRRYKEKSFNIENYASLQLNYHDYLTFIGIIVAFVIQLATDSMPLAAFLALAIILLGRGIKFKETDSLMDDSVKMMAFIAFVMLVASGFGEVLQKVHAIEGLVNAITSVVQGKLLGAFLMLVVGLFITMGIGTSFGTIPIIAVFYVPLCTKLGFSIESTILLIGIAAALGDAGSPASDSTMGPTCGLNADNQHNHIYDTCVPTFLVYNLPLIVFGVVGALLLG</sequence>
<protein>
    <submittedName>
        <fullName evidence="9">Histidine permease</fullName>
    </submittedName>
</protein>
<feature type="transmembrane region" description="Helical" evidence="6">
    <location>
        <begin position="61"/>
        <end position="80"/>
    </location>
</feature>
<proteinExistence type="predicted"/>
<keyword evidence="5 6" id="KW-0472">Membrane</keyword>
<evidence type="ECO:0000256" key="1">
    <source>
        <dbReference type="ARBA" id="ARBA00004651"/>
    </source>
</evidence>
<evidence type="ECO:0000256" key="2">
    <source>
        <dbReference type="ARBA" id="ARBA00022475"/>
    </source>
</evidence>
<feature type="transmembrane region" description="Helical" evidence="6">
    <location>
        <begin position="259"/>
        <end position="275"/>
    </location>
</feature>
<feature type="transmembrane region" description="Helical" evidence="6">
    <location>
        <begin position="287"/>
        <end position="308"/>
    </location>
</feature>
<evidence type="ECO:0000259" key="7">
    <source>
        <dbReference type="Pfam" id="PF03553"/>
    </source>
</evidence>
<dbReference type="PANTHER" id="PTHR37821:SF1">
    <property type="entry name" value="AMINO ACID TRANSPORTER YUIF-RELATED"/>
    <property type="match status" value="1"/>
</dbReference>
<dbReference type="InterPro" id="IPR032813">
    <property type="entry name" value="Na_H_antiport_N"/>
</dbReference>
<feature type="domain" description="Putative Na+/H+ antiporter N-terminal" evidence="8">
    <location>
        <begin position="10"/>
        <end position="95"/>
    </location>
</feature>
<evidence type="ECO:0000313" key="10">
    <source>
        <dbReference type="Proteomes" id="UP000003026"/>
    </source>
</evidence>
<dbReference type="PATRIC" id="fig|992028.3.peg.987"/>
<evidence type="ECO:0000256" key="4">
    <source>
        <dbReference type="ARBA" id="ARBA00022989"/>
    </source>
</evidence>
<feature type="transmembrane region" description="Helical" evidence="6">
    <location>
        <begin position="328"/>
        <end position="359"/>
    </location>
</feature>
<dbReference type="InterPro" id="IPR018461">
    <property type="entry name" value="Na/H_Antiport_NhaC-like_C"/>
</dbReference>
<feature type="domain" description="Na+/H+ antiporter NhaC-like C-terminal" evidence="7">
    <location>
        <begin position="150"/>
        <end position="430"/>
    </location>
</feature>
<keyword evidence="3 6" id="KW-0812">Transmembrane</keyword>
<feature type="transmembrane region" description="Helical" evidence="6">
    <location>
        <begin position="233"/>
        <end position="253"/>
    </location>
</feature>
<evidence type="ECO:0000256" key="6">
    <source>
        <dbReference type="SAM" id="Phobius"/>
    </source>
</evidence>
<evidence type="ECO:0000256" key="3">
    <source>
        <dbReference type="ARBA" id="ARBA00022692"/>
    </source>
</evidence>
<comment type="subcellular location">
    <subcellularLocation>
        <location evidence="1">Cell membrane</location>
        <topology evidence="1">Multi-pass membrane protein</topology>
    </subcellularLocation>
</comment>
<feature type="transmembrane region" description="Helical" evidence="6">
    <location>
        <begin position="145"/>
        <end position="169"/>
    </location>
</feature>
<keyword evidence="2" id="KW-1003">Cell membrane</keyword>
<dbReference type="InterPro" id="IPR052576">
    <property type="entry name" value="AA_Transporter-Related"/>
</dbReference>
<feature type="transmembrane region" description="Helical" evidence="6">
    <location>
        <begin position="189"/>
        <end position="212"/>
    </location>
</feature>
<feature type="transmembrane region" description="Helical" evidence="6">
    <location>
        <begin position="31"/>
        <end position="49"/>
    </location>
</feature>
<evidence type="ECO:0000259" key="8">
    <source>
        <dbReference type="Pfam" id="PF13726"/>
    </source>
</evidence>
<dbReference type="EMBL" id="AKNW01000007">
    <property type="protein sequence ID" value="EJB35967.1"/>
    <property type="molecule type" value="Genomic_DNA"/>
</dbReference>
<feature type="transmembrane region" description="Helical" evidence="6">
    <location>
        <begin position="100"/>
        <end position="133"/>
    </location>
</feature>
<evidence type="ECO:0000256" key="5">
    <source>
        <dbReference type="ARBA" id="ARBA00023136"/>
    </source>
</evidence>
<gene>
    <name evidence="9" type="primary">yuiF</name>
    <name evidence="9" type="ORF">HPNQ4044_1011</name>
</gene>
<feature type="transmembrane region" description="Helical" evidence="6">
    <location>
        <begin position="366"/>
        <end position="384"/>
    </location>
</feature>
<name>J0JDA2_HELPX</name>
<evidence type="ECO:0000313" key="9">
    <source>
        <dbReference type="EMBL" id="EJB35967.1"/>
    </source>
</evidence>
<comment type="caution">
    <text evidence="9">The sequence shown here is derived from an EMBL/GenBank/DDBJ whole genome shotgun (WGS) entry which is preliminary data.</text>
</comment>
<dbReference type="AlphaFoldDB" id="J0JDA2"/>
<reference evidence="9 10" key="1">
    <citation type="submission" date="2012-04" db="EMBL/GenBank/DDBJ databases">
        <title>Genome sequence of Helicobacter pylori NQ4044.</title>
        <authorList>
            <person name="Blanchard T.G."/>
            <person name="Czinn S.J."/>
            <person name="McCracken C."/>
            <person name="Abolude K."/>
            <person name="Maroo A."/>
            <person name="Santana-Cruz I."/>
            <person name="Tallon L.J."/>
            <person name="Ficke F.W.F."/>
        </authorList>
    </citation>
    <scope>NUCLEOTIDE SEQUENCE [LARGE SCALE GENOMIC DNA]</scope>
    <source>
        <strain evidence="9 10">NQ4044</strain>
    </source>
</reference>
<accession>J0JDA2</accession>
<keyword evidence="4 6" id="KW-1133">Transmembrane helix</keyword>